<protein>
    <submittedName>
        <fullName evidence="3">2-oxoglutarate synthase</fullName>
    </submittedName>
</protein>
<sequence>MSGADHAPEYSTDDKSFREQNPMAEFLRMERMPHIWCPGCGIGTVVTCFVEAIKASGLDRDKIAVVSGIGCSGRVAGYVKFDSFHTTHGRAIPFATGLKLANPELKVVVISGDGDLASIGGNHLIHAARRNMDLMVICINNFTYGMTGGQVTPTTPTLANASTTPHGNYETPFSLPFLADASGATFVARWTALHAHNMTQTFGKALKHRGFSFIEVIAPCTTLYQRRNKLGDGLDAMDYYKENADIQHGADTRSVGISFQGEIALGKFVERQKPTFLDAVNDHYMKVLGDSYQLYGKNTAELRKEAEERARLSASEEAEILDCGADD</sequence>
<reference evidence="3 4" key="1">
    <citation type="submission" date="2018-08" db="EMBL/GenBank/DDBJ databases">
        <title>Complete genome sequencing of Blastochloris tepida GI.</title>
        <authorList>
            <person name="Tsukatani Y."/>
            <person name="Mori H."/>
        </authorList>
    </citation>
    <scope>NUCLEOTIDE SEQUENCE [LARGE SCALE GENOMIC DNA]</scope>
    <source>
        <strain evidence="3 4">GI</strain>
    </source>
</reference>
<proteinExistence type="predicted"/>
<dbReference type="Pfam" id="PF02775">
    <property type="entry name" value="TPP_enzyme_C"/>
    <property type="match status" value="1"/>
</dbReference>
<dbReference type="PANTHER" id="PTHR48084:SF1">
    <property type="entry name" value="2-OXOGLUTARATE SYNTHASE SUBUNIT KORB"/>
    <property type="match status" value="1"/>
</dbReference>
<dbReference type="InterPro" id="IPR051457">
    <property type="entry name" value="2-oxoacid:Fd_oxidoreductase"/>
</dbReference>
<dbReference type="GO" id="GO:0045333">
    <property type="term" value="P:cellular respiration"/>
    <property type="evidence" value="ECO:0007669"/>
    <property type="project" value="UniProtKB-ARBA"/>
</dbReference>
<gene>
    <name evidence="3" type="ORF">BLTE_14950</name>
</gene>
<evidence type="ECO:0000259" key="2">
    <source>
        <dbReference type="Pfam" id="PF02775"/>
    </source>
</evidence>
<dbReference type="RefSeq" id="WP_126398962.1">
    <property type="nucleotide sequence ID" value="NZ_AP018907.1"/>
</dbReference>
<accession>A0A348FZS7</accession>
<dbReference type="InterPro" id="IPR011766">
    <property type="entry name" value="TPP_enzyme_TPP-bd"/>
</dbReference>
<keyword evidence="4" id="KW-1185">Reference proteome</keyword>
<keyword evidence="1" id="KW-0560">Oxidoreductase</keyword>
<dbReference type="GO" id="GO:0044281">
    <property type="term" value="P:small molecule metabolic process"/>
    <property type="evidence" value="ECO:0007669"/>
    <property type="project" value="UniProtKB-ARBA"/>
</dbReference>
<dbReference type="PANTHER" id="PTHR48084">
    <property type="entry name" value="2-OXOGLUTARATE OXIDOREDUCTASE SUBUNIT KORB-RELATED"/>
    <property type="match status" value="1"/>
</dbReference>
<dbReference type="Proteomes" id="UP000266934">
    <property type="component" value="Chromosome"/>
</dbReference>
<evidence type="ECO:0000313" key="3">
    <source>
        <dbReference type="EMBL" id="BBF92810.1"/>
    </source>
</evidence>
<evidence type="ECO:0000313" key="4">
    <source>
        <dbReference type="Proteomes" id="UP000266934"/>
    </source>
</evidence>
<dbReference type="OrthoDB" id="9775140at2"/>
<dbReference type="KEGG" id="blag:BLTE_14950"/>
<dbReference type="CDD" id="cd03375">
    <property type="entry name" value="TPP_OGFOR"/>
    <property type="match status" value="1"/>
</dbReference>
<name>A0A348FZS7_9HYPH</name>
<dbReference type="GO" id="GO:0016625">
    <property type="term" value="F:oxidoreductase activity, acting on the aldehyde or oxo group of donors, iron-sulfur protein as acceptor"/>
    <property type="evidence" value="ECO:0007669"/>
    <property type="project" value="UniProtKB-ARBA"/>
</dbReference>
<evidence type="ECO:0000256" key="1">
    <source>
        <dbReference type="ARBA" id="ARBA00023002"/>
    </source>
</evidence>
<organism evidence="3 4">
    <name type="scientific">Blastochloris tepida</name>
    <dbReference type="NCBI Taxonomy" id="2233851"/>
    <lineage>
        <taxon>Bacteria</taxon>
        <taxon>Pseudomonadati</taxon>
        <taxon>Pseudomonadota</taxon>
        <taxon>Alphaproteobacteria</taxon>
        <taxon>Hyphomicrobiales</taxon>
        <taxon>Blastochloridaceae</taxon>
        <taxon>Blastochloris</taxon>
    </lineage>
</organism>
<dbReference type="AlphaFoldDB" id="A0A348FZS7"/>
<dbReference type="Gene3D" id="3.40.50.970">
    <property type="match status" value="1"/>
</dbReference>
<dbReference type="InterPro" id="IPR029061">
    <property type="entry name" value="THDP-binding"/>
</dbReference>
<dbReference type="SUPFAM" id="SSF52518">
    <property type="entry name" value="Thiamin diphosphate-binding fold (THDP-binding)"/>
    <property type="match status" value="1"/>
</dbReference>
<feature type="domain" description="Thiamine pyrophosphate enzyme TPP-binding" evidence="2">
    <location>
        <begin position="77"/>
        <end position="216"/>
    </location>
</feature>
<dbReference type="EMBL" id="AP018907">
    <property type="protein sequence ID" value="BBF92810.1"/>
    <property type="molecule type" value="Genomic_DNA"/>
</dbReference>
<dbReference type="GO" id="GO:0030976">
    <property type="term" value="F:thiamine pyrophosphate binding"/>
    <property type="evidence" value="ECO:0007669"/>
    <property type="project" value="InterPro"/>
</dbReference>